<evidence type="ECO:0000256" key="2">
    <source>
        <dbReference type="ARBA" id="ARBA00022475"/>
    </source>
</evidence>
<dbReference type="Pfam" id="PF03799">
    <property type="entry name" value="FtsQ_DivIB_C"/>
    <property type="match status" value="1"/>
</dbReference>
<organism evidence="11 12">
    <name type="scientific">Pseudogulbenkiania subflava DSM 22618</name>
    <dbReference type="NCBI Taxonomy" id="1123014"/>
    <lineage>
        <taxon>Bacteria</taxon>
        <taxon>Pseudomonadati</taxon>
        <taxon>Pseudomonadota</taxon>
        <taxon>Betaproteobacteria</taxon>
        <taxon>Neisseriales</taxon>
        <taxon>Chromobacteriaceae</taxon>
        <taxon>Pseudogulbenkiania</taxon>
    </lineage>
</organism>
<keyword evidence="3 9" id="KW-0997">Cell inner membrane</keyword>
<dbReference type="InterPro" id="IPR005548">
    <property type="entry name" value="Cell_div_FtsQ/DivIB_C"/>
</dbReference>
<keyword evidence="5 9" id="KW-0812">Transmembrane</keyword>
<comment type="similarity">
    <text evidence="9">Belongs to the FtsQ/DivIB family. FtsQ subfamily.</text>
</comment>
<dbReference type="GO" id="GO:0005886">
    <property type="term" value="C:plasma membrane"/>
    <property type="evidence" value="ECO:0007669"/>
    <property type="project" value="UniProtKB-SubCell"/>
</dbReference>
<evidence type="ECO:0000256" key="6">
    <source>
        <dbReference type="ARBA" id="ARBA00022989"/>
    </source>
</evidence>
<name>A0A1Y6B9T2_9NEIS</name>
<dbReference type="GO" id="GO:0090529">
    <property type="term" value="P:cell septum assembly"/>
    <property type="evidence" value="ECO:0007669"/>
    <property type="project" value="InterPro"/>
</dbReference>
<dbReference type="RefSeq" id="WP_085274545.1">
    <property type="nucleotide sequence ID" value="NZ_FXAG01000001.1"/>
</dbReference>
<proteinExistence type="inferred from homology"/>
<protein>
    <recommendedName>
        <fullName evidence="9">Cell division protein FtsQ</fullName>
    </recommendedName>
</protein>
<dbReference type="Gene3D" id="3.10.20.310">
    <property type="entry name" value="membrane protein fhac"/>
    <property type="match status" value="1"/>
</dbReference>
<evidence type="ECO:0000313" key="11">
    <source>
        <dbReference type="EMBL" id="SME93240.1"/>
    </source>
</evidence>
<keyword evidence="7 9" id="KW-0472">Membrane</keyword>
<dbReference type="Gene3D" id="3.40.50.11690">
    <property type="entry name" value="Cell division protein FtsQ/DivIB"/>
    <property type="match status" value="1"/>
</dbReference>
<accession>A0A1Y6B9T2</accession>
<comment type="subcellular location">
    <subcellularLocation>
        <location evidence="9">Cell inner membrane</location>
        <topology evidence="9">Single-pass type II membrane protein</topology>
    </subcellularLocation>
    <subcellularLocation>
        <location evidence="1">Membrane</location>
    </subcellularLocation>
    <text evidence="9">Localizes to the division septum.</text>
</comment>
<keyword evidence="4 9" id="KW-0132">Cell division</keyword>
<evidence type="ECO:0000256" key="5">
    <source>
        <dbReference type="ARBA" id="ARBA00022692"/>
    </source>
</evidence>
<keyword evidence="6 9" id="KW-1133">Transmembrane helix</keyword>
<sequence>MWDNHRALRTLANLLLGSSVMMVLYAAGFWLTHSPVFPVKKIQIQGEMKRVTPEQLRYIAEHELLGTFFTLNIDKTRAAFGKLPWVREAQVRRQWPDTLQIEVEEHVAIARWGENGLVNSRGEWFDAASDQPLPVLYGPAGAQKDMVAMLAALKPVLQPAGLKPQRLWLSPRRAWRVELDNGVQVELGRGDVEKRAALFAAHWKGTLAALPYHIESVDMRYPNGFAVRMPDYKAPPAHGQKQ</sequence>
<evidence type="ECO:0000313" key="12">
    <source>
        <dbReference type="Proteomes" id="UP000192920"/>
    </source>
</evidence>
<dbReference type="GO" id="GO:0043093">
    <property type="term" value="P:FtsZ-dependent cytokinesis"/>
    <property type="evidence" value="ECO:0007669"/>
    <property type="project" value="UniProtKB-UniRule"/>
</dbReference>
<dbReference type="InterPro" id="IPR026579">
    <property type="entry name" value="FtsQ"/>
</dbReference>
<dbReference type="STRING" id="1123014.SAMN02745746_00151"/>
<evidence type="ECO:0000256" key="9">
    <source>
        <dbReference type="HAMAP-Rule" id="MF_00911"/>
    </source>
</evidence>
<dbReference type="InterPro" id="IPR045335">
    <property type="entry name" value="FtsQ_C_sf"/>
</dbReference>
<dbReference type="InterPro" id="IPR013685">
    <property type="entry name" value="POTRA_FtsQ_type"/>
</dbReference>
<evidence type="ECO:0000256" key="4">
    <source>
        <dbReference type="ARBA" id="ARBA00022618"/>
    </source>
</evidence>
<keyword evidence="8 9" id="KW-0131">Cell cycle</keyword>
<evidence type="ECO:0000259" key="10">
    <source>
        <dbReference type="PROSITE" id="PS51779"/>
    </source>
</evidence>
<dbReference type="HAMAP" id="MF_00911">
    <property type="entry name" value="FtsQ_subfam"/>
    <property type="match status" value="1"/>
</dbReference>
<feature type="domain" description="POTRA" evidence="10">
    <location>
        <begin position="37"/>
        <end position="106"/>
    </location>
</feature>
<gene>
    <name evidence="9" type="primary">ftsQ</name>
    <name evidence="11" type="ORF">SAMN02745746_00151</name>
</gene>
<comment type="subunit">
    <text evidence="9">Part of a complex composed of FtsB, FtsL and FtsQ.</text>
</comment>
<comment type="function">
    <text evidence="9">Essential cell division protein. May link together the upstream cell division proteins, which are predominantly cytoplasmic, with the downstream cell division proteins, which are predominantly periplasmic. May control correct divisome assembly.</text>
</comment>
<dbReference type="EMBL" id="FXAG01000001">
    <property type="protein sequence ID" value="SME93240.1"/>
    <property type="molecule type" value="Genomic_DNA"/>
</dbReference>
<dbReference type="PANTHER" id="PTHR35851:SF1">
    <property type="entry name" value="CELL DIVISION PROTEIN FTSQ"/>
    <property type="match status" value="1"/>
</dbReference>
<keyword evidence="12" id="KW-1185">Reference proteome</keyword>
<dbReference type="PANTHER" id="PTHR35851">
    <property type="entry name" value="CELL DIVISION PROTEIN FTSQ"/>
    <property type="match status" value="1"/>
</dbReference>
<dbReference type="GO" id="GO:0032153">
    <property type="term" value="C:cell division site"/>
    <property type="evidence" value="ECO:0007669"/>
    <property type="project" value="UniProtKB-UniRule"/>
</dbReference>
<dbReference type="AlphaFoldDB" id="A0A1Y6B9T2"/>
<keyword evidence="2 9" id="KW-1003">Cell membrane</keyword>
<dbReference type="Proteomes" id="UP000192920">
    <property type="component" value="Unassembled WGS sequence"/>
</dbReference>
<evidence type="ECO:0000256" key="1">
    <source>
        <dbReference type="ARBA" id="ARBA00004370"/>
    </source>
</evidence>
<dbReference type="InterPro" id="IPR034746">
    <property type="entry name" value="POTRA"/>
</dbReference>
<evidence type="ECO:0000256" key="7">
    <source>
        <dbReference type="ARBA" id="ARBA00023136"/>
    </source>
</evidence>
<dbReference type="Pfam" id="PF08478">
    <property type="entry name" value="POTRA_1"/>
    <property type="match status" value="1"/>
</dbReference>
<evidence type="ECO:0000256" key="3">
    <source>
        <dbReference type="ARBA" id="ARBA00022519"/>
    </source>
</evidence>
<dbReference type="PROSITE" id="PS51779">
    <property type="entry name" value="POTRA"/>
    <property type="match status" value="1"/>
</dbReference>
<feature type="transmembrane region" description="Helical" evidence="9">
    <location>
        <begin position="12"/>
        <end position="31"/>
    </location>
</feature>
<reference evidence="12" key="1">
    <citation type="submission" date="2017-04" db="EMBL/GenBank/DDBJ databases">
        <authorList>
            <person name="Varghese N."/>
            <person name="Submissions S."/>
        </authorList>
    </citation>
    <scope>NUCLEOTIDE SEQUENCE [LARGE SCALE GENOMIC DNA]</scope>
    <source>
        <strain evidence="12">DSM 22618</strain>
    </source>
</reference>
<evidence type="ECO:0000256" key="8">
    <source>
        <dbReference type="ARBA" id="ARBA00023306"/>
    </source>
</evidence>